<name>A0ABR9QFJ0_9BACI</name>
<accession>A0ABR9QFJ0</accession>
<keyword evidence="2" id="KW-1185">Reference proteome</keyword>
<dbReference type="RefSeq" id="WP_193534728.1">
    <property type="nucleotide sequence ID" value="NZ_JADCLJ010000007.1"/>
</dbReference>
<reference evidence="1 2" key="1">
    <citation type="submission" date="2020-10" db="EMBL/GenBank/DDBJ databases">
        <title>Bacillus sp. HD4P25, an endophyte from a halophyte.</title>
        <authorList>
            <person name="Sun J.-Q."/>
        </authorList>
    </citation>
    <scope>NUCLEOTIDE SEQUENCE [LARGE SCALE GENOMIC DNA]</scope>
    <source>
        <strain evidence="1 2">YIM 93174</strain>
    </source>
</reference>
<sequence>MSTYNIDSIIDEVVSDIYAAYPELLTRFGEHGKKKCREDNQHHFNTLEVAYKLNNDQAFLDYTEWLNTLLTSRGMKSEHIIDNYIRIKQAIAGKGLEGKEDFYHECLSKAIQVLENKAVPEPG</sequence>
<protein>
    <submittedName>
        <fullName evidence="1">Uncharacterized protein</fullName>
    </submittedName>
</protein>
<organism evidence="1 2">
    <name type="scientific">Litchfieldia luteola</name>
    <dbReference type="NCBI Taxonomy" id="682179"/>
    <lineage>
        <taxon>Bacteria</taxon>
        <taxon>Bacillati</taxon>
        <taxon>Bacillota</taxon>
        <taxon>Bacilli</taxon>
        <taxon>Bacillales</taxon>
        <taxon>Bacillaceae</taxon>
        <taxon>Litchfieldia</taxon>
    </lineage>
</organism>
<gene>
    <name evidence="1" type="ORF">IMZ08_04205</name>
</gene>
<evidence type="ECO:0000313" key="2">
    <source>
        <dbReference type="Proteomes" id="UP001516662"/>
    </source>
</evidence>
<comment type="caution">
    <text evidence="1">The sequence shown here is derived from an EMBL/GenBank/DDBJ whole genome shotgun (WGS) entry which is preliminary data.</text>
</comment>
<proteinExistence type="predicted"/>
<evidence type="ECO:0000313" key="1">
    <source>
        <dbReference type="EMBL" id="MBE4907262.1"/>
    </source>
</evidence>
<dbReference type="EMBL" id="JADCLJ010000007">
    <property type="protein sequence ID" value="MBE4907262.1"/>
    <property type="molecule type" value="Genomic_DNA"/>
</dbReference>
<dbReference type="Proteomes" id="UP001516662">
    <property type="component" value="Unassembled WGS sequence"/>
</dbReference>